<dbReference type="Gene3D" id="3.30.70.3270">
    <property type="match status" value="1"/>
</dbReference>
<name>A0A343JD04_9CLOT</name>
<dbReference type="AlphaFoldDB" id="A0A343JD04"/>
<evidence type="ECO:0000313" key="11">
    <source>
        <dbReference type="Proteomes" id="UP000264883"/>
    </source>
</evidence>
<dbReference type="PROSITE" id="PS51379">
    <property type="entry name" value="4FE4S_FER_2"/>
    <property type="match status" value="1"/>
</dbReference>
<dbReference type="PANTHER" id="PTHR30002">
    <property type="entry name" value="EPOXYQUEUOSINE REDUCTASE"/>
    <property type="match status" value="1"/>
</dbReference>
<evidence type="ECO:0000256" key="6">
    <source>
        <dbReference type="ARBA" id="ARBA00023002"/>
    </source>
</evidence>
<organism evidence="10 11">
    <name type="scientific">Clostridium isatidis</name>
    <dbReference type="NCBI Taxonomy" id="182773"/>
    <lineage>
        <taxon>Bacteria</taxon>
        <taxon>Bacillati</taxon>
        <taxon>Bacillota</taxon>
        <taxon>Clostridia</taxon>
        <taxon>Eubacteriales</taxon>
        <taxon>Clostridiaceae</taxon>
        <taxon>Clostridium</taxon>
    </lineage>
</organism>
<evidence type="ECO:0000313" key="10">
    <source>
        <dbReference type="EMBL" id="ASW43412.1"/>
    </source>
</evidence>
<keyword evidence="8" id="KW-0411">Iron-sulfur</keyword>
<dbReference type="SUPFAM" id="SSF46548">
    <property type="entry name" value="alpha-helical ferredoxin"/>
    <property type="match status" value="1"/>
</dbReference>
<keyword evidence="7" id="KW-0408">Iron</keyword>
<keyword evidence="1" id="KW-0004">4Fe-4S</keyword>
<feature type="domain" description="4Fe-4S ferredoxin-type" evidence="9">
    <location>
        <begin position="171"/>
        <end position="201"/>
    </location>
</feature>
<gene>
    <name evidence="10" type="ORF">BEN51_07955</name>
</gene>
<keyword evidence="2" id="KW-0963">Cytoplasm</keyword>
<keyword evidence="11" id="KW-1185">Reference proteome</keyword>
<dbReference type="InterPro" id="IPR017900">
    <property type="entry name" value="4Fe4S_Fe_S_CS"/>
</dbReference>
<dbReference type="GO" id="GO:0052693">
    <property type="term" value="F:epoxyqueuosine reductase activity"/>
    <property type="evidence" value="ECO:0007669"/>
    <property type="project" value="TreeGrafter"/>
</dbReference>
<dbReference type="GO" id="GO:0051539">
    <property type="term" value="F:4 iron, 4 sulfur cluster binding"/>
    <property type="evidence" value="ECO:0007669"/>
    <property type="project" value="UniProtKB-KW"/>
</dbReference>
<protein>
    <submittedName>
        <fullName evidence="10">tRNA epoxyqueuosine(34) reductase QueG</fullName>
    </submittedName>
</protein>
<dbReference type="PROSITE" id="PS00198">
    <property type="entry name" value="4FE4S_FER_1"/>
    <property type="match status" value="1"/>
</dbReference>
<keyword evidence="4" id="KW-0479">Metal-binding</keyword>
<keyword evidence="6" id="KW-0560">Oxidoreductase</keyword>
<dbReference type="PANTHER" id="PTHR30002:SF4">
    <property type="entry name" value="EPOXYQUEUOSINE REDUCTASE"/>
    <property type="match status" value="1"/>
</dbReference>
<evidence type="ECO:0000256" key="7">
    <source>
        <dbReference type="ARBA" id="ARBA00023004"/>
    </source>
</evidence>
<evidence type="ECO:0000256" key="4">
    <source>
        <dbReference type="ARBA" id="ARBA00022723"/>
    </source>
</evidence>
<evidence type="ECO:0000256" key="5">
    <source>
        <dbReference type="ARBA" id="ARBA00022785"/>
    </source>
</evidence>
<dbReference type="EMBL" id="CP016786">
    <property type="protein sequence ID" value="ASW43412.1"/>
    <property type="molecule type" value="Genomic_DNA"/>
</dbReference>
<evidence type="ECO:0000256" key="1">
    <source>
        <dbReference type="ARBA" id="ARBA00022485"/>
    </source>
</evidence>
<dbReference type="RefSeq" id="WP_119865546.1">
    <property type="nucleotide sequence ID" value="NZ_CP016786.1"/>
</dbReference>
<dbReference type="OrthoDB" id="9784571at2"/>
<evidence type="ECO:0000259" key="9">
    <source>
        <dbReference type="PROSITE" id="PS51379"/>
    </source>
</evidence>
<accession>A0A343JD04</accession>
<evidence type="ECO:0000256" key="2">
    <source>
        <dbReference type="ARBA" id="ARBA00022490"/>
    </source>
</evidence>
<dbReference type="Pfam" id="PF13484">
    <property type="entry name" value="Fer4_16"/>
    <property type="match status" value="1"/>
</dbReference>
<dbReference type="GO" id="GO:0046872">
    <property type="term" value="F:metal ion binding"/>
    <property type="evidence" value="ECO:0007669"/>
    <property type="project" value="UniProtKB-KW"/>
</dbReference>
<dbReference type="InterPro" id="IPR017896">
    <property type="entry name" value="4Fe4S_Fe-S-bd"/>
</dbReference>
<dbReference type="InterPro" id="IPR013542">
    <property type="entry name" value="QueG_DUF1730"/>
</dbReference>
<reference evidence="10 11" key="1">
    <citation type="submission" date="2016-08" db="EMBL/GenBank/DDBJ databases">
        <title>Complete Genome Sequence Of The Indigo Reducing Clostridium isatidis DSM15098.</title>
        <authorList>
            <person name="Little G.T."/>
            <person name="Minton N.P."/>
        </authorList>
    </citation>
    <scope>NUCLEOTIDE SEQUENCE [LARGE SCALE GENOMIC DNA]</scope>
    <source>
        <strain evidence="10 11">DSM 15098</strain>
    </source>
</reference>
<keyword evidence="3" id="KW-0819">tRNA processing</keyword>
<keyword evidence="5" id="KW-0671">Queuosine biosynthesis</keyword>
<dbReference type="Pfam" id="PF08331">
    <property type="entry name" value="QueG_DUF1730"/>
    <property type="match status" value="1"/>
</dbReference>
<dbReference type="NCBIfam" id="TIGR00276">
    <property type="entry name" value="tRNA epoxyqueuosine(34) reductase QueG"/>
    <property type="match status" value="1"/>
</dbReference>
<dbReference type="KEGG" id="cia:BEN51_07955"/>
<evidence type="ECO:0000256" key="3">
    <source>
        <dbReference type="ARBA" id="ARBA00022694"/>
    </source>
</evidence>
<sequence>MIKEDIINFCNSLGLDTLGFIKCRKFIEMKDYLLERKAKGLQNEFEEDDIEKRINPFLYMEEGKTIISIAFPYLHDVEYYDNGFSVYTRGMDYHKVVKSYLGKICEYIESLGGKAAAFVDNNFLPERYIAYLAGVGFIGKNNLIITKKYGSFVFLGEIITDLEIESDEKRSFKDIEKFEECGECTNCYKKCPTKAINPYRKNSNICLSYLTQKKELEDKHIKLLDGRVFGCDSCQKPCPYNENIAYSPIKEFYPYDFMNSDNTEELAAIGNSGFKESFLKTSCGWRGKNVLKRNAIIRLSRNKDISKIKSDSPYLKGYINRLLKNNEI</sequence>
<proteinExistence type="predicted"/>
<evidence type="ECO:0000256" key="8">
    <source>
        <dbReference type="ARBA" id="ARBA00023014"/>
    </source>
</evidence>
<dbReference type="GO" id="GO:0008616">
    <property type="term" value="P:tRNA queuosine(34) biosynthetic process"/>
    <property type="evidence" value="ECO:0007669"/>
    <property type="project" value="UniProtKB-KW"/>
</dbReference>
<dbReference type="InterPro" id="IPR004453">
    <property type="entry name" value="QueG"/>
</dbReference>
<dbReference type="Proteomes" id="UP000264883">
    <property type="component" value="Chromosome"/>
</dbReference>